<gene>
    <name evidence="7" type="primary">LOC111135897</name>
</gene>
<accession>A0A8B8EQJ5</accession>
<dbReference type="GO" id="GO:0005737">
    <property type="term" value="C:cytoplasm"/>
    <property type="evidence" value="ECO:0007669"/>
    <property type="project" value="UniProtKB-SubCell"/>
</dbReference>
<comment type="subcellular location">
    <subcellularLocation>
        <location evidence="2">Cytoplasm</location>
    </subcellularLocation>
    <subcellularLocation>
        <location evidence="1">Nucleus</location>
    </subcellularLocation>
</comment>
<keyword evidence="6" id="KW-1185">Reference proteome</keyword>
<name>A0A8B8EQJ5_CRAVI</name>
<dbReference type="GeneID" id="111135897"/>
<organism evidence="6 7">
    <name type="scientific">Crassostrea virginica</name>
    <name type="common">Eastern oyster</name>
    <dbReference type="NCBI Taxonomy" id="6565"/>
    <lineage>
        <taxon>Eukaryota</taxon>
        <taxon>Metazoa</taxon>
        <taxon>Spiralia</taxon>
        <taxon>Lophotrochozoa</taxon>
        <taxon>Mollusca</taxon>
        <taxon>Bivalvia</taxon>
        <taxon>Autobranchia</taxon>
        <taxon>Pteriomorphia</taxon>
        <taxon>Ostreida</taxon>
        <taxon>Ostreoidea</taxon>
        <taxon>Ostreidae</taxon>
        <taxon>Crassostrea</taxon>
    </lineage>
</organism>
<dbReference type="PANTHER" id="PTHR31661:SF1">
    <property type="entry name" value="CDAN1-INTERACTING NUCLEASE 1"/>
    <property type="match status" value="1"/>
</dbReference>
<dbReference type="GO" id="GO:0005634">
    <property type="term" value="C:nucleus"/>
    <property type="evidence" value="ECO:0007669"/>
    <property type="project" value="UniProtKB-SubCell"/>
</dbReference>
<dbReference type="KEGG" id="cvn:111135897"/>
<protein>
    <recommendedName>
        <fullName evidence="5">CDAN1-interacting nuclease 1</fullName>
    </recommendedName>
</protein>
<keyword evidence="4" id="KW-0539">Nucleus</keyword>
<dbReference type="InterPro" id="IPR029404">
    <property type="entry name" value="CDIN1"/>
</dbReference>
<dbReference type="PANTHER" id="PTHR31661">
    <property type="entry name" value="SIMILAR TO CDNA SEQUENCE BC052040"/>
    <property type="match status" value="1"/>
</dbReference>
<dbReference type="RefSeq" id="XP_022342058.1">
    <property type="nucleotide sequence ID" value="XM_022486350.1"/>
</dbReference>
<evidence type="ECO:0000256" key="2">
    <source>
        <dbReference type="ARBA" id="ARBA00004496"/>
    </source>
</evidence>
<evidence type="ECO:0000313" key="7">
    <source>
        <dbReference type="RefSeq" id="XP_022342058.1"/>
    </source>
</evidence>
<dbReference type="Proteomes" id="UP000694844">
    <property type="component" value="Chromosome 5"/>
</dbReference>
<evidence type="ECO:0000256" key="4">
    <source>
        <dbReference type="ARBA" id="ARBA00023242"/>
    </source>
</evidence>
<sequence length="279" mass="32817">MKLSVYNKIIDIMHEHNSRDCLPLIVREFPEFSLSTIGSIYAQDYQKKMKKTHYFHYNSSKQEQYYEEYLRGVQNKERHILLRIANEVDFSPALLARMILERYLSATKYGGDNAPRSYVTKLMKDNTLITDPILSSEIHECLVSDDHYGPHVDNIKQSIGHEYECKLNRILDSLKFAYIGEDQMRTRGFDKTPDVKLEVPFSVDGHVINWIESKASFGDETSHRGYLKDQFWSYWNRFGPGMVIYWFGFIEELDTDREKGIILSDKFPENIVRMNPVMK</sequence>
<dbReference type="AlphaFoldDB" id="A0A8B8EQJ5"/>
<evidence type="ECO:0000256" key="5">
    <source>
        <dbReference type="ARBA" id="ARBA00023480"/>
    </source>
</evidence>
<evidence type="ECO:0000256" key="1">
    <source>
        <dbReference type="ARBA" id="ARBA00004123"/>
    </source>
</evidence>
<keyword evidence="3" id="KW-0963">Cytoplasm</keyword>
<proteinExistence type="predicted"/>
<dbReference type="OrthoDB" id="1272at2759"/>
<dbReference type="Pfam" id="PF14811">
    <property type="entry name" value="TPD"/>
    <property type="match status" value="1"/>
</dbReference>
<evidence type="ECO:0000313" key="6">
    <source>
        <dbReference type="Proteomes" id="UP000694844"/>
    </source>
</evidence>
<evidence type="ECO:0000256" key="3">
    <source>
        <dbReference type="ARBA" id="ARBA00022490"/>
    </source>
</evidence>
<reference evidence="7" key="1">
    <citation type="submission" date="2025-08" db="UniProtKB">
        <authorList>
            <consortium name="RefSeq"/>
        </authorList>
    </citation>
    <scope>IDENTIFICATION</scope>
    <source>
        <tissue evidence="7">Whole sample</tissue>
    </source>
</reference>